<dbReference type="InterPro" id="IPR005318">
    <property type="entry name" value="OM_porin_bac"/>
</dbReference>
<accession>A0A0B3BY76</accession>
<feature type="chain" id="PRO_5015034484" evidence="4">
    <location>
        <begin position="24"/>
        <end position="422"/>
    </location>
</feature>
<dbReference type="Gene3D" id="2.40.160.10">
    <property type="entry name" value="Porin"/>
    <property type="match status" value="1"/>
</dbReference>
<evidence type="ECO:0000313" key="5">
    <source>
        <dbReference type="EMBL" id="KHO65624.1"/>
    </source>
</evidence>
<organism evidence="5 7">
    <name type="scientific">Pseudomonas flexibilis</name>
    <dbReference type="NCBI Taxonomy" id="706570"/>
    <lineage>
        <taxon>Bacteria</taxon>
        <taxon>Pseudomonadati</taxon>
        <taxon>Pseudomonadota</taxon>
        <taxon>Gammaproteobacteria</taxon>
        <taxon>Pseudomonadales</taxon>
        <taxon>Pseudomonadaceae</taxon>
        <taxon>Pseudomonas</taxon>
    </lineage>
</organism>
<dbReference type="PATRIC" id="fig|706570.3.peg.1548"/>
<dbReference type="RefSeq" id="WP_039560654.1">
    <property type="nucleotide sequence ID" value="NZ_FMUP01000001.1"/>
</dbReference>
<protein>
    <submittedName>
        <fullName evidence="6">Imipenem/basic amino acid-specific outer membrane pore</fullName>
    </submittedName>
    <submittedName>
        <fullName evidence="5">Porin</fullName>
    </submittedName>
</protein>
<evidence type="ECO:0000313" key="6">
    <source>
        <dbReference type="EMBL" id="SIQ74750.1"/>
    </source>
</evidence>
<comment type="similarity">
    <text evidence="1">Belongs to the outer membrane porin (Opr) (TC 1.B.25) family.</text>
</comment>
<feature type="signal peptide" evidence="4">
    <location>
        <begin position="1"/>
        <end position="23"/>
    </location>
</feature>
<evidence type="ECO:0000256" key="1">
    <source>
        <dbReference type="ARBA" id="ARBA00009075"/>
    </source>
</evidence>
<reference evidence="5 7" key="1">
    <citation type="submission" date="2014-11" db="EMBL/GenBank/DDBJ databases">
        <title>Genome sequence of Pseudomonas tuomuerensis JCM 14085.</title>
        <authorList>
            <person name="Shin S.-K."/>
            <person name="Yi H."/>
        </authorList>
    </citation>
    <scope>NUCLEOTIDE SEQUENCE [LARGE SCALE GENOMIC DNA]</scope>
    <source>
        <strain evidence="5 7">JCM 14085</strain>
    </source>
</reference>
<dbReference type="Pfam" id="PF03573">
    <property type="entry name" value="OprD"/>
    <property type="match status" value="1"/>
</dbReference>
<dbReference type="Proteomes" id="UP000030980">
    <property type="component" value="Unassembled WGS sequence"/>
</dbReference>
<dbReference type="Proteomes" id="UP000186079">
    <property type="component" value="Unassembled WGS sequence"/>
</dbReference>
<dbReference type="EMBL" id="FTMC01000009">
    <property type="protein sequence ID" value="SIQ74750.1"/>
    <property type="molecule type" value="Genomic_DNA"/>
</dbReference>
<dbReference type="PANTHER" id="PTHR34596:SF2">
    <property type="entry name" value="CHITOPORIN"/>
    <property type="match status" value="1"/>
</dbReference>
<evidence type="ECO:0000256" key="4">
    <source>
        <dbReference type="SAM" id="SignalP"/>
    </source>
</evidence>
<name>A0A0B2DA02_9PSED</name>
<evidence type="ECO:0000313" key="8">
    <source>
        <dbReference type="Proteomes" id="UP000186079"/>
    </source>
</evidence>
<evidence type="ECO:0000256" key="2">
    <source>
        <dbReference type="ARBA" id="ARBA00022448"/>
    </source>
</evidence>
<keyword evidence="3 4" id="KW-0732">Signal</keyword>
<accession>A0A0B2DA02</accession>
<evidence type="ECO:0000313" key="7">
    <source>
        <dbReference type="Proteomes" id="UP000030980"/>
    </source>
</evidence>
<evidence type="ECO:0000256" key="3">
    <source>
        <dbReference type="ARBA" id="ARBA00022729"/>
    </source>
</evidence>
<reference evidence="6 8" key="2">
    <citation type="submission" date="2017-01" db="EMBL/GenBank/DDBJ databases">
        <authorList>
            <person name="Mah S.A."/>
            <person name="Swanson W.J."/>
            <person name="Moy G.W."/>
            <person name="Vacquier V.D."/>
        </authorList>
    </citation>
    <scope>NUCLEOTIDE SEQUENCE [LARGE SCALE GENOMIC DNA]</scope>
    <source>
        <strain evidence="6 8">ATCC 29606</strain>
    </source>
</reference>
<dbReference type="InterPro" id="IPR023614">
    <property type="entry name" value="Porin_dom_sf"/>
</dbReference>
<dbReference type="STRING" id="706570.PT85_06120"/>
<dbReference type="AlphaFoldDB" id="A0A0B2DA02"/>
<dbReference type="GO" id="GO:0016020">
    <property type="term" value="C:membrane"/>
    <property type="evidence" value="ECO:0007669"/>
    <property type="project" value="InterPro"/>
</dbReference>
<dbReference type="EMBL" id="JTAK01000002">
    <property type="protein sequence ID" value="KHO65624.1"/>
    <property type="molecule type" value="Genomic_DNA"/>
</dbReference>
<keyword evidence="7" id="KW-1185">Reference proteome</keyword>
<dbReference type="PANTHER" id="PTHR34596">
    <property type="entry name" value="CHITOPORIN"/>
    <property type="match status" value="1"/>
</dbReference>
<gene>
    <name evidence="5" type="ORF">PT85_06120</name>
    <name evidence="6" type="ORF">SAMN05421672_109148</name>
</gene>
<dbReference type="GO" id="GO:0015288">
    <property type="term" value="F:porin activity"/>
    <property type="evidence" value="ECO:0007669"/>
    <property type="project" value="TreeGrafter"/>
</dbReference>
<dbReference type="OrthoDB" id="6759120at2"/>
<sequence>MHVMKLSAIALAVTAGASQLAMASAQSEAKGLMEDSSLDLFNRNLYFNRDFQNNAPGTQSKVEEWAHGFTATFESGFTQGPVGFGFDAYGMIGLKLDSSPSRAGTGLLPVGSDGYAEDEYAEAGGVVKARVSSSVLKYGQQIVGVPVFATDDSRLLPETATGFMLTSNELEGLELNAGHFTALNAQAQTGHDSVGLKRLDFVGGTYAVDDNFSLSLYYSDAHDAFQKVYGNLNYTVPLVNEQSLNFDFNIYRTDYEAEYTGTGDDEGNTIWSLAATYSLGAHSFMLAYQKSIGGFDGIGYDYGIDGGGTVYLANSVQRSDFNAQDEKSWQARYDLDLAAVGLNGFKFMTRYIYGDDADVGTTDNGKEWERDIELRYVVPEGPAKDLSLRLRQATYRSSDGVYYGSPSIDEVRVIIEYPLSIL</sequence>
<proteinExistence type="inferred from homology"/>
<keyword evidence="2" id="KW-0813">Transport</keyword>